<feature type="coiled-coil region" evidence="4">
    <location>
        <begin position="146"/>
        <end position="180"/>
    </location>
</feature>
<dbReference type="EMBL" id="UYRS01019286">
    <property type="protein sequence ID" value="VDK44374.1"/>
    <property type="molecule type" value="Genomic_DNA"/>
</dbReference>
<comment type="subcellular location">
    <subcellularLocation>
        <location evidence="1">Cytoplasm</location>
    </subcellularLocation>
</comment>
<evidence type="ECO:0000313" key="9">
    <source>
        <dbReference type="Proteomes" id="UP000282613"/>
    </source>
</evidence>
<evidence type="ECO:0000313" key="8">
    <source>
        <dbReference type="EMBL" id="VDK44374.1"/>
    </source>
</evidence>
<gene>
    <name evidence="8" type="ORF">TASK_LOCUS9616</name>
</gene>
<dbReference type="WBParaSite" id="TASK_0000961501-mRNA-1">
    <property type="protein sequence ID" value="TASK_0000961501-mRNA-1"/>
    <property type="gene ID" value="TASK_0000961501"/>
</dbReference>
<evidence type="ECO:0000313" key="10">
    <source>
        <dbReference type="WBParaSite" id="TASK_0000961501-mRNA-1"/>
    </source>
</evidence>
<evidence type="ECO:0000256" key="2">
    <source>
        <dbReference type="ARBA" id="ARBA00022490"/>
    </source>
</evidence>
<dbReference type="Gene3D" id="1.10.418.10">
    <property type="entry name" value="Calponin-like domain"/>
    <property type="match status" value="1"/>
</dbReference>
<feature type="compositionally biased region" description="Polar residues" evidence="5">
    <location>
        <begin position="392"/>
        <end position="408"/>
    </location>
</feature>
<evidence type="ECO:0000256" key="4">
    <source>
        <dbReference type="SAM" id="Coils"/>
    </source>
</evidence>
<dbReference type="GO" id="GO:0031122">
    <property type="term" value="P:cytoplasmic microtubule organization"/>
    <property type="evidence" value="ECO:0007669"/>
    <property type="project" value="InterPro"/>
</dbReference>
<feature type="domain" description="Hook C-terminal" evidence="6">
    <location>
        <begin position="433"/>
        <end position="560"/>
    </location>
</feature>
<reference evidence="8 9" key="2">
    <citation type="submission" date="2018-11" db="EMBL/GenBank/DDBJ databases">
        <authorList>
            <consortium name="Pathogen Informatics"/>
        </authorList>
    </citation>
    <scope>NUCLEOTIDE SEQUENCE [LARGE SCALE GENOMIC DNA]</scope>
</reference>
<feature type="compositionally biased region" description="Polar residues" evidence="5">
    <location>
        <begin position="417"/>
        <end position="428"/>
    </location>
</feature>
<evidence type="ECO:0000256" key="1">
    <source>
        <dbReference type="ARBA" id="ARBA00004496"/>
    </source>
</evidence>
<proteinExistence type="predicted"/>
<accession>A0A0R3WFH2</accession>
<dbReference type="AlphaFoldDB" id="A0A0R3WFH2"/>
<feature type="domain" description="HOOK N-terminal" evidence="7">
    <location>
        <begin position="10"/>
        <end position="135"/>
    </location>
</feature>
<organism evidence="10">
    <name type="scientific">Taenia asiatica</name>
    <name type="common">Asian tapeworm</name>
    <dbReference type="NCBI Taxonomy" id="60517"/>
    <lineage>
        <taxon>Eukaryota</taxon>
        <taxon>Metazoa</taxon>
        <taxon>Spiralia</taxon>
        <taxon>Lophotrochozoa</taxon>
        <taxon>Platyhelminthes</taxon>
        <taxon>Cestoda</taxon>
        <taxon>Eucestoda</taxon>
        <taxon>Cyclophyllidea</taxon>
        <taxon>Taeniidae</taxon>
        <taxon>Taenia</taxon>
    </lineage>
</organism>
<dbReference type="Pfam" id="PF05622">
    <property type="entry name" value="HOOK"/>
    <property type="match status" value="2"/>
</dbReference>
<dbReference type="Pfam" id="PF19047">
    <property type="entry name" value="HOOK_N"/>
    <property type="match status" value="1"/>
</dbReference>
<feature type="compositionally biased region" description="Polar residues" evidence="5">
    <location>
        <begin position="544"/>
        <end position="568"/>
    </location>
</feature>
<keyword evidence="3 4" id="KW-0175">Coiled coil</keyword>
<evidence type="ECO:0000256" key="5">
    <source>
        <dbReference type="SAM" id="MobiDB-lite"/>
    </source>
</evidence>
<protein>
    <submittedName>
        <fullName evidence="10">Calponin-homology (CH) domain-containing protein</fullName>
    </submittedName>
</protein>
<evidence type="ECO:0000259" key="7">
    <source>
        <dbReference type="Pfam" id="PF19047"/>
    </source>
</evidence>
<evidence type="ECO:0000259" key="6">
    <source>
        <dbReference type="Pfam" id="PF05622"/>
    </source>
</evidence>
<dbReference type="OrthoDB" id="49395at2759"/>
<dbReference type="InterPro" id="IPR043936">
    <property type="entry name" value="HOOK_N"/>
</dbReference>
<feature type="coiled-coil region" evidence="4">
    <location>
        <begin position="477"/>
        <end position="511"/>
    </location>
</feature>
<dbReference type="GO" id="GO:0030705">
    <property type="term" value="P:cytoskeleton-dependent intracellular transport"/>
    <property type="evidence" value="ECO:0007669"/>
    <property type="project" value="InterPro"/>
</dbReference>
<dbReference type="GO" id="GO:0051959">
    <property type="term" value="F:dynein light intermediate chain binding"/>
    <property type="evidence" value="ECO:0007669"/>
    <property type="project" value="TreeGrafter"/>
</dbReference>
<evidence type="ECO:0000256" key="3">
    <source>
        <dbReference type="ARBA" id="ARBA00023054"/>
    </source>
</evidence>
<dbReference type="InterPro" id="IPR036872">
    <property type="entry name" value="CH_dom_sf"/>
</dbReference>
<dbReference type="GO" id="GO:0005737">
    <property type="term" value="C:cytoplasm"/>
    <property type="evidence" value="ECO:0007669"/>
    <property type="project" value="UniProtKB-SubCell"/>
</dbReference>
<name>A0A0R3WFH2_TAEAS</name>
<dbReference type="Proteomes" id="UP000282613">
    <property type="component" value="Unassembled WGS sequence"/>
</dbReference>
<dbReference type="GO" id="GO:0008017">
    <property type="term" value="F:microtubule binding"/>
    <property type="evidence" value="ECO:0007669"/>
    <property type="project" value="InterPro"/>
</dbReference>
<dbReference type="STRING" id="60517.A0A0R3WFH2"/>
<feature type="domain" description="Hook C-terminal" evidence="6">
    <location>
        <begin position="145"/>
        <end position="390"/>
    </location>
</feature>
<reference evidence="10" key="1">
    <citation type="submission" date="2017-02" db="UniProtKB">
        <authorList>
            <consortium name="WormBaseParasite"/>
        </authorList>
    </citation>
    <scope>IDENTIFICATION</scope>
</reference>
<keyword evidence="2" id="KW-0963">Cytoplasm</keyword>
<dbReference type="PANTHER" id="PTHR18947:SF28">
    <property type="entry name" value="GIRDIN, ISOFORM A"/>
    <property type="match status" value="1"/>
</dbReference>
<sequence length="577" mass="64571">MALELPGGLDYLLSWVKEFEFVDQDLKFEGLCDGVVISEILVSVSPCSFTPSWQSRIRSGDDITYAHKVIGQHLAIFQLPNVSLIAEKNDAGELFRLLQLVICCAVNGENKEKYIQAILNMERAVQQAIMESVQESDRDDAFAHNCHELQAKISQLETEKAAAEAELEDALRKIALLEENSGGGGGDGDVVGGSGEAVGSVAATLQLHQLQGKLHSAQEELFQSEAESQEVKLRLSEALKTIENLRKTNETLAREVSGTAHFKDELDIAREELQTANRQVASLEQWKKRRAEEMVALRVRCAKLEEDNAACLQVLDELRQQNRLNSSLRANAEASRNQSVEATSRVSELELRTTQLEEELKQARADLQGSLRENQTLLEEMRRLREHHEKASTSTDLETGDRLSQLQPPFNMPSELVKSNGSSDQEATNDAVYEVEQRYRGYLAKAVEVIRQLDRRAVAAETAAVNQNCEQKSDSEVSRLQALLAEKENIIEQLERHHEQARRQRDLEDRMVLTALYHFGMRVNRAHTERLLREEASGGGDASTVATNDTTAFLSQQRRIRLQPSNRSVKPPTGPSL</sequence>
<dbReference type="InterPro" id="IPR008636">
    <property type="entry name" value="Hook_C"/>
</dbReference>
<feature type="region of interest" description="Disordered" evidence="5">
    <location>
        <begin position="386"/>
        <end position="428"/>
    </location>
</feature>
<dbReference type="GO" id="GO:0005815">
    <property type="term" value="C:microtubule organizing center"/>
    <property type="evidence" value="ECO:0007669"/>
    <property type="project" value="TreeGrafter"/>
</dbReference>
<dbReference type="SUPFAM" id="SSF116907">
    <property type="entry name" value="Hook domain"/>
    <property type="match status" value="1"/>
</dbReference>
<dbReference type="PANTHER" id="PTHR18947">
    <property type="entry name" value="HOOK PROTEINS"/>
    <property type="match status" value="1"/>
</dbReference>
<keyword evidence="9" id="KW-1185">Reference proteome</keyword>
<feature type="region of interest" description="Disordered" evidence="5">
    <location>
        <begin position="534"/>
        <end position="577"/>
    </location>
</feature>